<keyword evidence="5 7" id="KW-0547">Nucleotide-binding</keyword>
<dbReference type="Pfam" id="PF21799">
    <property type="entry name" value="MurD-like_N"/>
    <property type="match status" value="1"/>
</dbReference>
<dbReference type="SUPFAM" id="SSF53623">
    <property type="entry name" value="MurD-like peptide ligases, catalytic domain"/>
    <property type="match status" value="1"/>
</dbReference>
<comment type="pathway">
    <text evidence="2 7 8">Cell wall biogenesis; peptidoglycan biosynthesis.</text>
</comment>
<keyword evidence="12" id="KW-1185">Reference proteome</keyword>
<protein>
    <recommendedName>
        <fullName evidence="7 8">UDP-N-acetylmuramoylalanine--D-glutamate ligase</fullName>
        <ecNumber evidence="7 8">6.3.2.9</ecNumber>
    </recommendedName>
    <alternativeName>
        <fullName evidence="7">D-glutamic acid-adding enzyme</fullName>
    </alternativeName>
    <alternativeName>
        <fullName evidence="7">UDP-N-acetylmuramoyl-L-alanyl-D-glutamate synthetase</fullName>
    </alternativeName>
</protein>
<sequence length="445" mass="47718">MHPHNLLGKRILIVGYGVTGASVARFLARYKVTFDVADQCDETTATTLGISLGCRVHTHFDVSVFAEYELLILSPGVPRAHPAVQAALAAGVDVIGDIELFAGVVDIPVIAVTGSNGKSSVVSWVAHVLKSVGIDAVACGNIGKPALDSLDAKPDVIVLELSSYQLESTRSLKPLSATVLNISDDHLDRYDDIEHYASVKRTIFNGASHCVANHDDKRTWPEATDAPCDYFTLSMESAGSSRWHRTLKQQLSWLCDDQYALMLQGELSVPGDHNAANALAVLALIEPLAIPFPALQAGLSGFAGLPHRTEFLSEDNGVRWYNDSKGTNVDACITAIKAMPGPVILIAGGISKDADFTPLRAVVQEHVRALVLIGRDRGRIMEQLSGAAPTVEAETLFEAVTLAREHAQAGDVVLLSPACSSFDMFRNFEDRGVQFAQALEQVLAA</sequence>
<dbReference type="InterPro" id="IPR004101">
    <property type="entry name" value="Mur_ligase_C"/>
</dbReference>
<dbReference type="GO" id="GO:0008360">
    <property type="term" value="P:regulation of cell shape"/>
    <property type="evidence" value="ECO:0007669"/>
    <property type="project" value="UniProtKB-KW"/>
</dbReference>
<dbReference type="Gene3D" id="3.40.1190.10">
    <property type="entry name" value="Mur-like, catalytic domain"/>
    <property type="match status" value="1"/>
</dbReference>
<dbReference type="Gene3D" id="3.90.190.20">
    <property type="entry name" value="Mur ligase, C-terminal domain"/>
    <property type="match status" value="1"/>
</dbReference>
<dbReference type="GO" id="GO:0051301">
    <property type="term" value="P:cell division"/>
    <property type="evidence" value="ECO:0007669"/>
    <property type="project" value="UniProtKB-KW"/>
</dbReference>
<dbReference type="SUPFAM" id="SSF51984">
    <property type="entry name" value="MurCD N-terminal domain"/>
    <property type="match status" value="1"/>
</dbReference>
<evidence type="ECO:0000259" key="9">
    <source>
        <dbReference type="Pfam" id="PF02875"/>
    </source>
</evidence>
<reference evidence="11 12" key="1">
    <citation type="submission" date="2016-12" db="EMBL/GenBank/DDBJ databases">
        <authorList>
            <person name="Song W.-J."/>
            <person name="Kurnit D.M."/>
        </authorList>
    </citation>
    <scope>NUCLEOTIDE SEQUENCE [LARGE SCALE GENOMIC DNA]</scope>
    <source>
        <strain evidence="11 12">IMCC3135</strain>
    </source>
</reference>
<keyword evidence="7 8" id="KW-0132">Cell division</keyword>
<feature type="domain" description="Mur ligase central" evidence="10">
    <location>
        <begin position="112"/>
        <end position="284"/>
    </location>
</feature>
<dbReference type="Proteomes" id="UP000250079">
    <property type="component" value="Chromosome"/>
</dbReference>
<dbReference type="InterPro" id="IPR013221">
    <property type="entry name" value="Mur_ligase_cen"/>
</dbReference>
<keyword evidence="6 7" id="KW-0067">ATP-binding</keyword>
<dbReference type="GO" id="GO:0071555">
    <property type="term" value="P:cell wall organization"/>
    <property type="evidence" value="ECO:0007669"/>
    <property type="project" value="UniProtKB-KW"/>
</dbReference>
<keyword evidence="7 8" id="KW-0131">Cell cycle</keyword>
<gene>
    <name evidence="7 11" type="primary">murD</name>
    <name evidence="11" type="ORF">IMCC3135_29190</name>
</gene>
<name>A0A2Z2NX16_9GAMM</name>
<comment type="subcellular location">
    <subcellularLocation>
        <location evidence="1 7 8">Cytoplasm</location>
    </subcellularLocation>
</comment>
<feature type="binding site" evidence="7">
    <location>
        <begin position="114"/>
        <end position="120"/>
    </location>
    <ligand>
        <name>ATP</name>
        <dbReference type="ChEBI" id="CHEBI:30616"/>
    </ligand>
</feature>
<evidence type="ECO:0000256" key="3">
    <source>
        <dbReference type="ARBA" id="ARBA00022490"/>
    </source>
</evidence>
<dbReference type="PANTHER" id="PTHR43692:SF1">
    <property type="entry name" value="UDP-N-ACETYLMURAMOYLALANINE--D-GLUTAMATE LIGASE"/>
    <property type="match status" value="1"/>
</dbReference>
<dbReference type="OrthoDB" id="9809796at2"/>
<evidence type="ECO:0000256" key="4">
    <source>
        <dbReference type="ARBA" id="ARBA00022598"/>
    </source>
</evidence>
<dbReference type="GO" id="GO:0005737">
    <property type="term" value="C:cytoplasm"/>
    <property type="evidence" value="ECO:0007669"/>
    <property type="project" value="UniProtKB-SubCell"/>
</dbReference>
<keyword evidence="7 8" id="KW-0961">Cell wall biogenesis/degradation</keyword>
<evidence type="ECO:0000256" key="8">
    <source>
        <dbReference type="RuleBase" id="RU003664"/>
    </source>
</evidence>
<evidence type="ECO:0000313" key="12">
    <source>
        <dbReference type="Proteomes" id="UP000250079"/>
    </source>
</evidence>
<proteinExistence type="inferred from homology"/>
<dbReference type="InterPro" id="IPR036615">
    <property type="entry name" value="Mur_ligase_C_dom_sf"/>
</dbReference>
<keyword evidence="7 8" id="KW-0573">Peptidoglycan synthesis</keyword>
<evidence type="ECO:0000256" key="1">
    <source>
        <dbReference type="ARBA" id="ARBA00004496"/>
    </source>
</evidence>
<dbReference type="NCBIfam" id="TIGR01087">
    <property type="entry name" value="murD"/>
    <property type="match status" value="1"/>
</dbReference>
<keyword evidence="4 7" id="KW-0436">Ligase</keyword>
<keyword evidence="7 8" id="KW-0133">Cell shape</keyword>
<evidence type="ECO:0000256" key="5">
    <source>
        <dbReference type="ARBA" id="ARBA00022741"/>
    </source>
</evidence>
<comment type="catalytic activity">
    <reaction evidence="7 8">
        <text>UDP-N-acetyl-alpha-D-muramoyl-L-alanine + D-glutamate + ATP = UDP-N-acetyl-alpha-D-muramoyl-L-alanyl-D-glutamate + ADP + phosphate + H(+)</text>
        <dbReference type="Rhea" id="RHEA:16429"/>
        <dbReference type="ChEBI" id="CHEBI:15378"/>
        <dbReference type="ChEBI" id="CHEBI:29986"/>
        <dbReference type="ChEBI" id="CHEBI:30616"/>
        <dbReference type="ChEBI" id="CHEBI:43474"/>
        <dbReference type="ChEBI" id="CHEBI:83898"/>
        <dbReference type="ChEBI" id="CHEBI:83900"/>
        <dbReference type="ChEBI" id="CHEBI:456216"/>
        <dbReference type="EC" id="6.3.2.9"/>
    </reaction>
</comment>
<accession>A0A2Z2NX16</accession>
<feature type="domain" description="Mur ligase C-terminal" evidence="9">
    <location>
        <begin position="307"/>
        <end position="419"/>
    </location>
</feature>
<dbReference type="EMBL" id="CP018632">
    <property type="protein sequence ID" value="ASJ75889.1"/>
    <property type="molecule type" value="Genomic_DNA"/>
</dbReference>
<dbReference type="Pfam" id="PF02875">
    <property type="entry name" value="Mur_ligase_C"/>
    <property type="match status" value="1"/>
</dbReference>
<organism evidence="11 12">
    <name type="scientific">Granulosicoccus antarcticus IMCC3135</name>
    <dbReference type="NCBI Taxonomy" id="1192854"/>
    <lineage>
        <taxon>Bacteria</taxon>
        <taxon>Pseudomonadati</taxon>
        <taxon>Pseudomonadota</taxon>
        <taxon>Gammaproteobacteria</taxon>
        <taxon>Chromatiales</taxon>
        <taxon>Granulosicoccaceae</taxon>
        <taxon>Granulosicoccus</taxon>
    </lineage>
</organism>
<dbReference type="InterPro" id="IPR036565">
    <property type="entry name" value="Mur-like_cat_sf"/>
</dbReference>
<dbReference type="HAMAP" id="MF_00639">
    <property type="entry name" value="MurD"/>
    <property type="match status" value="1"/>
</dbReference>
<evidence type="ECO:0000313" key="11">
    <source>
        <dbReference type="EMBL" id="ASJ75889.1"/>
    </source>
</evidence>
<dbReference type="GO" id="GO:0008764">
    <property type="term" value="F:UDP-N-acetylmuramoylalanine-D-glutamate ligase activity"/>
    <property type="evidence" value="ECO:0007669"/>
    <property type="project" value="UniProtKB-UniRule"/>
</dbReference>
<evidence type="ECO:0000256" key="7">
    <source>
        <dbReference type="HAMAP-Rule" id="MF_00639"/>
    </source>
</evidence>
<dbReference type="SUPFAM" id="SSF53244">
    <property type="entry name" value="MurD-like peptide ligases, peptide-binding domain"/>
    <property type="match status" value="1"/>
</dbReference>
<dbReference type="InterPro" id="IPR005762">
    <property type="entry name" value="MurD"/>
</dbReference>
<dbReference type="Pfam" id="PF08245">
    <property type="entry name" value="Mur_ligase_M"/>
    <property type="match status" value="1"/>
</dbReference>
<evidence type="ECO:0000259" key="10">
    <source>
        <dbReference type="Pfam" id="PF08245"/>
    </source>
</evidence>
<dbReference type="PANTHER" id="PTHR43692">
    <property type="entry name" value="UDP-N-ACETYLMURAMOYLALANINE--D-GLUTAMATE LIGASE"/>
    <property type="match status" value="1"/>
</dbReference>
<comment type="similarity">
    <text evidence="7">Belongs to the MurCDEF family.</text>
</comment>
<dbReference type="Gene3D" id="3.40.50.720">
    <property type="entry name" value="NAD(P)-binding Rossmann-like Domain"/>
    <property type="match status" value="1"/>
</dbReference>
<dbReference type="GO" id="GO:0005524">
    <property type="term" value="F:ATP binding"/>
    <property type="evidence" value="ECO:0007669"/>
    <property type="project" value="UniProtKB-UniRule"/>
</dbReference>
<comment type="function">
    <text evidence="7 8">Cell wall formation. Catalyzes the addition of glutamate to the nucleotide precursor UDP-N-acetylmuramoyl-L-alanine (UMA).</text>
</comment>
<dbReference type="UniPathway" id="UPA00219"/>
<dbReference type="GO" id="GO:0009252">
    <property type="term" value="P:peptidoglycan biosynthetic process"/>
    <property type="evidence" value="ECO:0007669"/>
    <property type="project" value="UniProtKB-UniRule"/>
</dbReference>
<dbReference type="RefSeq" id="WP_088920731.1">
    <property type="nucleotide sequence ID" value="NZ_CP018632.1"/>
</dbReference>
<keyword evidence="3 7" id="KW-0963">Cytoplasm</keyword>
<dbReference type="EC" id="6.3.2.9" evidence="7 8"/>
<evidence type="ECO:0000256" key="2">
    <source>
        <dbReference type="ARBA" id="ARBA00004752"/>
    </source>
</evidence>
<dbReference type="AlphaFoldDB" id="A0A2Z2NX16"/>
<dbReference type="KEGG" id="gai:IMCC3135_29190"/>
<evidence type="ECO:0000256" key="6">
    <source>
        <dbReference type="ARBA" id="ARBA00022840"/>
    </source>
</evidence>